<dbReference type="InterPro" id="IPR006439">
    <property type="entry name" value="HAD-SF_hydro_IA"/>
</dbReference>
<dbReference type="InterPro" id="IPR023198">
    <property type="entry name" value="PGP-like_dom2"/>
</dbReference>
<sequence>MLKGKKLVCFDLDGTLIDSVGIWNQVDAQLIQQFSQQQIDLHSIQQQRDQQLKSYKHCLDPYLEYCNFLKESYGISQLSAEQIKVQRYAISQHFLDHIVRLKPQADQYVKSLKACGIAVALTTTTSLNNVKRYAQNNQAIYSKLNFLHDFDLVLTRESVTNIKPHPEMYLKALQHFGISAAECLIVEDSLIGVEAASVAGIDVIAIQDEYSIHEATAIKQRANYYAPHFKALLQLVDIKVIHPDHKKDIYF</sequence>
<organism evidence="1 2">
    <name type="scientific">Acinetobacter cumulans</name>
    <dbReference type="NCBI Taxonomy" id="2136182"/>
    <lineage>
        <taxon>Bacteria</taxon>
        <taxon>Pseudomonadati</taxon>
        <taxon>Pseudomonadota</taxon>
        <taxon>Gammaproteobacteria</taxon>
        <taxon>Moraxellales</taxon>
        <taxon>Moraxellaceae</taxon>
        <taxon>Acinetobacter</taxon>
    </lineage>
</organism>
<dbReference type="AlphaFoldDB" id="A0A3A8GK70"/>
<dbReference type="PANTHER" id="PTHR18901">
    <property type="entry name" value="2-DEOXYGLUCOSE-6-PHOSPHATE PHOSPHATASE 2"/>
    <property type="match status" value="1"/>
</dbReference>
<dbReference type="InterPro" id="IPR036412">
    <property type="entry name" value="HAD-like_sf"/>
</dbReference>
<evidence type="ECO:0000313" key="2">
    <source>
        <dbReference type="Proteomes" id="UP000281084"/>
    </source>
</evidence>
<comment type="caution">
    <text evidence="1">The sequence shown here is derived from an EMBL/GenBank/DDBJ whole genome shotgun (WGS) entry which is preliminary data.</text>
</comment>
<dbReference type="SUPFAM" id="SSF56784">
    <property type="entry name" value="HAD-like"/>
    <property type="match status" value="1"/>
</dbReference>
<reference evidence="1 2" key="1">
    <citation type="submission" date="2018-09" db="EMBL/GenBank/DDBJ databases">
        <title>The draft genome of Acinetobacter spp. strains.</title>
        <authorList>
            <person name="Qin J."/>
            <person name="Feng Y."/>
            <person name="Zong Z."/>
        </authorList>
    </citation>
    <scope>NUCLEOTIDE SEQUENCE [LARGE SCALE GENOMIC DNA]</scope>
    <source>
        <strain evidence="1 2">WCHAc060002</strain>
    </source>
</reference>
<dbReference type="PANTHER" id="PTHR18901:SF38">
    <property type="entry name" value="PSEUDOURIDINE-5'-PHOSPHATASE"/>
    <property type="match status" value="1"/>
</dbReference>
<dbReference type="Proteomes" id="UP000281084">
    <property type="component" value="Unassembled WGS sequence"/>
</dbReference>
<dbReference type="Pfam" id="PF13419">
    <property type="entry name" value="HAD_2"/>
    <property type="match status" value="1"/>
</dbReference>
<accession>A0A3A8GK70</accession>
<dbReference type="EMBL" id="RAXZ01000004">
    <property type="protein sequence ID" value="RKG54271.1"/>
    <property type="molecule type" value="Genomic_DNA"/>
</dbReference>
<dbReference type="SFLD" id="SFLDG01129">
    <property type="entry name" value="C1.5:_HAD__Beta-PGM__Phosphata"/>
    <property type="match status" value="1"/>
</dbReference>
<protein>
    <submittedName>
        <fullName evidence="1">HAD family phosphatase</fullName>
    </submittedName>
</protein>
<evidence type="ECO:0000313" key="1">
    <source>
        <dbReference type="EMBL" id="RKG54271.1"/>
    </source>
</evidence>
<dbReference type="Gene3D" id="3.40.50.1000">
    <property type="entry name" value="HAD superfamily/HAD-like"/>
    <property type="match status" value="1"/>
</dbReference>
<dbReference type="RefSeq" id="WP_120366987.1">
    <property type="nucleotide sequence ID" value="NZ_RAXZ01000004.1"/>
</dbReference>
<dbReference type="NCBIfam" id="TIGR01509">
    <property type="entry name" value="HAD-SF-IA-v3"/>
    <property type="match status" value="1"/>
</dbReference>
<proteinExistence type="predicted"/>
<dbReference type="Gene3D" id="1.10.150.240">
    <property type="entry name" value="Putative phosphatase, domain 2"/>
    <property type="match status" value="1"/>
</dbReference>
<name>A0A3A8GK70_9GAMM</name>
<dbReference type="CDD" id="cd07505">
    <property type="entry name" value="HAD_BPGM-like"/>
    <property type="match status" value="1"/>
</dbReference>
<dbReference type="GO" id="GO:0016791">
    <property type="term" value="F:phosphatase activity"/>
    <property type="evidence" value="ECO:0007669"/>
    <property type="project" value="TreeGrafter"/>
</dbReference>
<dbReference type="InterPro" id="IPR041492">
    <property type="entry name" value="HAD_2"/>
</dbReference>
<dbReference type="SFLD" id="SFLDS00003">
    <property type="entry name" value="Haloacid_Dehalogenase"/>
    <property type="match status" value="1"/>
</dbReference>
<dbReference type="InterPro" id="IPR023214">
    <property type="entry name" value="HAD_sf"/>
</dbReference>
<gene>
    <name evidence="1" type="ORF">D7V64_04830</name>
</gene>